<organism evidence="12 13">
    <name type="scientific">Camelina sativa</name>
    <name type="common">False flax</name>
    <name type="synonym">Myagrum sativum</name>
    <dbReference type="NCBI Taxonomy" id="90675"/>
    <lineage>
        <taxon>Eukaryota</taxon>
        <taxon>Viridiplantae</taxon>
        <taxon>Streptophyta</taxon>
        <taxon>Embryophyta</taxon>
        <taxon>Tracheophyta</taxon>
        <taxon>Spermatophyta</taxon>
        <taxon>Magnoliopsida</taxon>
        <taxon>eudicotyledons</taxon>
        <taxon>Gunneridae</taxon>
        <taxon>Pentapetalae</taxon>
        <taxon>rosids</taxon>
        <taxon>malvids</taxon>
        <taxon>Brassicales</taxon>
        <taxon>Brassicaceae</taxon>
        <taxon>Camelineae</taxon>
        <taxon>Camelina</taxon>
    </lineage>
</organism>
<keyword evidence="12" id="KW-1185">Reference proteome</keyword>
<keyword evidence="6" id="KW-0203">Cytokinin biosynthesis</keyword>
<reference evidence="13" key="2">
    <citation type="submission" date="2025-08" db="UniProtKB">
        <authorList>
            <consortium name="RefSeq"/>
        </authorList>
    </citation>
    <scope>IDENTIFICATION</scope>
    <source>
        <tissue evidence="13">Leaf</tissue>
    </source>
</reference>
<comment type="similarity">
    <text evidence="2 11">Belongs to the IPP transferase family.</text>
</comment>
<evidence type="ECO:0000256" key="4">
    <source>
        <dbReference type="ARBA" id="ARBA00022679"/>
    </source>
</evidence>
<evidence type="ECO:0000256" key="2">
    <source>
        <dbReference type="ARBA" id="ARBA00005842"/>
    </source>
</evidence>
<dbReference type="EC" id="2.5.1.75" evidence="3"/>
<dbReference type="NCBIfam" id="TIGR00174">
    <property type="entry name" value="miaA"/>
    <property type="match status" value="1"/>
</dbReference>
<dbReference type="InterPro" id="IPR018022">
    <property type="entry name" value="IPT"/>
</dbReference>
<dbReference type="Gene3D" id="1.10.20.140">
    <property type="match status" value="1"/>
</dbReference>
<keyword evidence="8 11" id="KW-0067">ATP-binding</keyword>
<evidence type="ECO:0000256" key="6">
    <source>
        <dbReference type="ARBA" id="ARBA00022712"/>
    </source>
</evidence>
<dbReference type="GeneID" id="104706345"/>
<keyword evidence="5" id="KW-0819">tRNA processing</keyword>
<keyword evidence="4 11" id="KW-0808">Transferase</keyword>
<evidence type="ECO:0000256" key="5">
    <source>
        <dbReference type="ARBA" id="ARBA00022694"/>
    </source>
</evidence>
<evidence type="ECO:0000313" key="13">
    <source>
        <dbReference type="RefSeq" id="XP_010420834.1"/>
    </source>
</evidence>
<dbReference type="PANTHER" id="PTHR11088">
    <property type="entry name" value="TRNA DIMETHYLALLYLTRANSFERASE"/>
    <property type="match status" value="1"/>
</dbReference>
<reference evidence="12" key="1">
    <citation type="journal article" date="2014" name="Nat. Commun.">
        <title>The emerging biofuel crop Camelina sativa retains a highly undifferentiated hexaploid genome structure.</title>
        <authorList>
            <person name="Kagale S."/>
            <person name="Koh C."/>
            <person name="Nixon J."/>
            <person name="Bollina V."/>
            <person name="Clarke W.E."/>
            <person name="Tuteja R."/>
            <person name="Spillane C."/>
            <person name="Robinson S.J."/>
            <person name="Links M.G."/>
            <person name="Clarke C."/>
            <person name="Higgins E.E."/>
            <person name="Huebert T."/>
            <person name="Sharpe A.G."/>
            <person name="Parkin I.A."/>
        </authorList>
    </citation>
    <scope>NUCLEOTIDE SEQUENCE [LARGE SCALE GENOMIC DNA]</scope>
    <source>
        <strain evidence="12">cv. DH55</strain>
    </source>
</reference>
<name>A0ABM0T4N9_CAMSA</name>
<dbReference type="SUPFAM" id="SSF52540">
    <property type="entry name" value="P-loop containing nucleoside triphosphate hydrolases"/>
    <property type="match status" value="2"/>
</dbReference>
<evidence type="ECO:0000313" key="12">
    <source>
        <dbReference type="Proteomes" id="UP000694864"/>
    </source>
</evidence>
<evidence type="ECO:0000256" key="9">
    <source>
        <dbReference type="ARBA" id="ARBA00022842"/>
    </source>
</evidence>
<evidence type="ECO:0000256" key="10">
    <source>
        <dbReference type="ARBA" id="ARBA00049563"/>
    </source>
</evidence>
<keyword evidence="9" id="KW-0460">Magnesium</keyword>
<accession>A0ABM0T4N9</accession>
<evidence type="ECO:0000256" key="7">
    <source>
        <dbReference type="ARBA" id="ARBA00022741"/>
    </source>
</evidence>
<protein>
    <recommendedName>
        <fullName evidence="3">tRNA dimethylallyltransferase</fullName>
        <ecNumber evidence="3">2.5.1.75</ecNumber>
    </recommendedName>
</protein>
<comment type="catalytic activity">
    <reaction evidence="10">
        <text>adenosine(37) in tRNA + dimethylallyl diphosphate = N(6)-dimethylallyladenosine(37) in tRNA + diphosphate</text>
        <dbReference type="Rhea" id="RHEA:26482"/>
        <dbReference type="Rhea" id="RHEA-COMP:10162"/>
        <dbReference type="Rhea" id="RHEA-COMP:10375"/>
        <dbReference type="ChEBI" id="CHEBI:33019"/>
        <dbReference type="ChEBI" id="CHEBI:57623"/>
        <dbReference type="ChEBI" id="CHEBI:74411"/>
        <dbReference type="ChEBI" id="CHEBI:74415"/>
        <dbReference type="EC" id="2.5.1.75"/>
    </reaction>
</comment>
<dbReference type="PANTHER" id="PTHR11088:SF60">
    <property type="entry name" value="TRNA DIMETHYLALLYLTRANSFERASE"/>
    <property type="match status" value="1"/>
</dbReference>
<evidence type="ECO:0000256" key="8">
    <source>
        <dbReference type="ARBA" id="ARBA00022840"/>
    </source>
</evidence>
<dbReference type="Proteomes" id="UP000694864">
    <property type="component" value="Chromosome 8"/>
</dbReference>
<comment type="cofactor">
    <cofactor evidence="1">
        <name>Mg(2+)</name>
        <dbReference type="ChEBI" id="CHEBI:18420"/>
    </cofactor>
</comment>
<keyword evidence="7 11" id="KW-0547">Nucleotide-binding</keyword>
<dbReference type="HAMAP" id="MF_00185">
    <property type="entry name" value="IPP_trans"/>
    <property type="match status" value="1"/>
</dbReference>
<dbReference type="Gene3D" id="3.40.50.300">
    <property type="entry name" value="P-loop containing nucleotide triphosphate hydrolases"/>
    <property type="match status" value="1"/>
</dbReference>
<evidence type="ECO:0000256" key="1">
    <source>
        <dbReference type="ARBA" id="ARBA00001946"/>
    </source>
</evidence>
<dbReference type="RefSeq" id="XP_010420834.1">
    <property type="nucleotide sequence ID" value="XM_010422532.2"/>
</dbReference>
<proteinExistence type="inferred from homology"/>
<evidence type="ECO:0000256" key="11">
    <source>
        <dbReference type="RuleBase" id="RU003785"/>
    </source>
</evidence>
<dbReference type="Pfam" id="PF01715">
    <property type="entry name" value="IPPT"/>
    <property type="match status" value="1"/>
</dbReference>
<gene>
    <name evidence="13" type="primary">LOC104706345</name>
</gene>
<dbReference type="InterPro" id="IPR027417">
    <property type="entry name" value="P-loop_NTPase"/>
</dbReference>
<evidence type="ECO:0000256" key="3">
    <source>
        <dbReference type="ARBA" id="ARBA00012665"/>
    </source>
</evidence>
<sequence length="462" mass="52399">MVISSGVFLSRACYLRLQPPSLAMRRSFCGATACSVPMNGTNKRKSEKEKVIVISGPTGAGKSRLAMELAKRLNGEIISADSVQVYRGLDIGSAKPSDRDRKEVPHHLIDILHPSEEYSVGQFCNDARQATKDILSRGRVPIVTGGTGLYLRWFIYGKPDVPKPSQEVTAAVHDMLVNFETEHDWEAAVEMVVNAGDPKACSLPRNDWYRLRRSLEILKSTGLPPSSFRIPYDSFREKLNLPDADDFLEDGLSADISIQNIETDLDYDFLCFFLSSPRVALYRSIDFRCEDMLSGPNGVLSEARWLLDIGLLPNTNPATRAIGYRQAMEYLLYCSRYGGESSPRDFHVFLNRFQTASRNFAKRQMTWFRCEPIYHWLNASKPLDMILQCIYDAYENETETLEIPESLRMSKDVLDSREASELKLYRSRNRQFVTREDCASVLEWIRSEGCKSEVPCMESAVV</sequence>
<dbReference type="InterPro" id="IPR039657">
    <property type="entry name" value="Dimethylallyltransferase"/>
</dbReference>